<evidence type="ECO:0000313" key="5">
    <source>
        <dbReference type="EMBL" id="OAE27371.1"/>
    </source>
</evidence>
<dbReference type="PANTHER" id="PTHR31279:SF58">
    <property type="entry name" value="PROTEIN EXORDIUM-LIKE 2"/>
    <property type="match status" value="1"/>
</dbReference>
<keyword evidence="2" id="KW-0964">Secreted</keyword>
<dbReference type="Pfam" id="PF04674">
    <property type="entry name" value="Phi_1"/>
    <property type="match status" value="1"/>
</dbReference>
<reference evidence="5" key="1">
    <citation type="submission" date="2016-03" db="EMBL/GenBank/DDBJ databases">
        <title>Mechanisms controlling the formation of the plant cell surface in tip-growing cells are functionally conserved among land plants.</title>
        <authorList>
            <person name="Honkanen S."/>
            <person name="Jones V.A."/>
            <person name="Morieri G."/>
            <person name="Champion C."/>
            <person name="Hetherington A.J."/>
            <person name="Kelly S."/>
            <person name="Saint-Marcoux D."/>
            <person name="Proust H."/>
            <person name="Prescott H."/>
            <person name="Dolan L."/>
        </authorList>
    </citation>
    <scope>NUCLEOTIDE SEQUENCE [LARGE SCALE GENOMIC DNA]</scope>
    <source>
        <tissue evidence="5">Whole gametophyte</tissue>
    </source>
</reference>
<dbReference type="Proteomes" id="UP000077202">
    <property type="component" value="Unassembled WGS sequence"/>
</dbReference>
<accession>A0A176W426</accession>
<comment type="caution">
    <text evidence="5">The sequence shown here is derived from an EMBL/GenBank/DDBJ whole genome shotgun (WGS) entry which is preliminary data.</text>
</comment>
<gene>
    <name evidence="5" type="ORF">AXG93_2407s1060</name>
</gene>
<name>A0A176W426_MARPO</name>
<evidence type="ECO:0000256" key="2">
    <source>
        <dbReference type="ARBA" id="ARBA00022525"/>
    </source>
</evidence>
<evidence type="ECO:0000256" key="4">
    <source>
        <dbReference type="ARBA" id="ARBA00023591"/>
    </source>
</evidence>
<dbReference type="GO" id="GO:0005576">
    <property type="term" value="C:extracellular region"/>
    <property type="evidence" value="ECO:0007669"/>
    <property type="project" value="UniProtKB-SubCell"/>
</dbReference>
<evidence type="ECO:0000256" key="1">
    <source>
        <dbReference type="ARBA" id="ARBA00004613"/>
    </source>
</evidence>
<comment type="subcellular location">
    <subcellularLocation>
        <location evidence="1">Secreted</location>
    </subcellularLocation>
</comment>
<dbReference type="EMBL" id="LVLJ01001908">
    <property type="protein sequence ID" value="OAE27371.1"/>
    <property type="molecule type" value="Genomic_DNA"/>
</dbReference>
<dbReference type="PANTHER" id="PTHR31279">
    <property type="entry name" value="PROTEIN EXORDIUM-LIKE 5"/>
    <property type="match status" value="1"/>
</dbReference>
<dbReference type="AlphaFoldDB" id="A0A176W426"/>
<keyword evidence="3" id="KW-0732">Signal</keyword>
<keyword evidence="6" id="KW-1185">Reference proteome</keyword>
<comment type="similarity">
    <text evidence="4">Belongs to the EXORDIUM family.</text>
</comment>
<organism evidence="5 6">
    <name type="scientific">Marchantia polymorpha subsp. ruderalis</name>
    <dbReference type="NCBI Taxonomy" id="1480154"/>
    <lineage>
        <taxon>Eukaryota</taxon>
        <taxon>Viridiplantae</taxon>
        <taxon>Streptophyta</taxon>
        <taxon>Embryophyta</taxon>
        <taxon>Marchantiophyta</taxon>
        <taxon>Marchantiopsida</taxon>
        <taxon>Marchantiidae</taxon>
        <taxon>Marchantiales</taxon>
        <taxon>Marchantiaceae</taxon>
        <taxon>Marchantia</taxon>
    </lineage>
</organism>
<evidence type="ECO:0000313" key="6">
    <source>
        <dbReference type="Proteomes" id="UP000077202"/>
    </source>
</evidence>
<proteinExistence type="inferred from homology"/>
<sequence length="391" mass="41086">MLEGGMGRDGTGRGVEDIGRGRSISRVAAAAAAAAADSEPSEEDRVQKRIAGKMALANEPLRPKIVPILLVLMMLTARGEGRSDPFSILQSTRPGRKLFKLVEEPATILTYHNGPIMSASGSVPVFVIWYGDFAESQKSIVRDFFGSFQSPGPDAAGPTVSSWWKPTGDYKDAGGSSVPRQMHLAAELTDGAYSKGKALKNADLEQLVVGAVTDVFPANPHGFYLVLTAADVQVEDFCKSSCASHFATRPVAATSDRQLPFGWVGNAVQQCAGRCSWPFAKPEYGPPTAPLLAPNGDVGMDGMIMNIATILAGAFTNPFGTGFYQGDGGAPLEAASACSGIFGAGAYPGFPGELSQDVITGSSFNARGANDRRFLLPALWDPSTLKCAFPA</sequence>
<protein>
    <submittedName>
        <fullName evidence="5">Uncharacterized protein</fullName>
    </submittedName>
</protein>
<evidence type="ECO:0000256" key="3">
    <source>
        <dbReference type="ARBA" id="ARBA00022729"/>
    </source>
</evidence>
<dbReference type="InterPro" id="IPR006766">
    <property type="entry name" value="EXORDIUM-like"/>
</dbReference>